<reference evidence="1" key="1">
    <citation type="submission" date="2020-07" db="EMBL/GenBank/DDBJ databases">
        <authorList>
            <person name="Nieuwenhuis M."/>
            <person name="Van De Peppel L.J.J."/>
        </authorList>
    </citation>
    <scope>NUCLEOTIDE SEQUENCE</scope>
    <source>
        <strain evidence="1">AP01</strain>
        <tissue evidence="1">Mycelium</tissue>
    </source>
</reference>
<evidence type="ECO:0000313" key="2">
    <source>
        <dbReference type="Proteomes" id="UP000775547"/>
    </source>
</evidence>
<name>A0A9P7KFT1_9AGAR</name>
<dbReference type="AlphaFoldDB" id="A0A9P7KFT1"/>
<dbReference type="EMBL" id="JABCKV010000025">
    <property type="protein sequence ID" value="KAG5646171.1"/>
    <property type="molecule type" value="Genomic_DNA"/>
</dbReference>
<accession>A0A9P7KFT1</accession>
<keyword evidence="2" id="KW-1185">Reference proteome</keyword>
<dbReference type="Proteomes" id="UP000775547">
    <property type="component" value="Unassembled WGS sequence"/>
</dbReference>
<organism evidence="1 2">
    <name type="scientific">Asterophora parasitica</name>
    <dbReference type="NCBI Taxonomy" id="117018"/>
    <lineage>
        <taxon>Eukaryota</taxon>
        <taxon>Fungi</taxon>
        <taxon>Dikarya</taxon>
        <taxon>Basidiomycota</taxon>
        <taxon>Agaricomycotina</taxon>
        <taxon>Agaricomycetes</taxon>
        <taxon>Agaricomycetidae</taxon>
        <taxon>Agaricales</taxon>
        <taxon>Tricholomatineae</taxon>
        <taxon>Lyophyllaceae</taxon>
        <taxon>Asterophora</taxon>
    </lineage>
</organism>
<protein>
    <submittedName>
        <fullName evidence="1">Uncharacterized protein</fullName>
    </submittedName>
</protein>
<proteinExistence type="predicted"/>
<sequence length="179" mass="20029">MPSLTFTGKDFLNSELHPAYAAVSYRIETHSGFLGRKTTTLTPLSQSPYRGIPGEIDWRDKTFQIGDVKHNWSGLNRDTGGFFSSAKEWHWPSGRSYVVNYNNGEWTAVGHSWGSTGGAVFRLRRSHITTASEPATISFSQDIPYEDTVFLILVMIFSEAKREDKSQELREYTLAAAGG</sequence>
<dbReference type="OrthoDB" id="2998550at2759"/>
<evidence type="ECO:0000313" key="1">
    <source>
        <dbReference type="EMBL" id="KAG5646171.1"/>
    </source>
</evidence>
<reference evidence="1" key="2">
    <citation type="submission" date="2021-10" db="EMBL/GenBank/DDBJ databases">
        <title>Phylogenomics reveals ancestral predisposition of the termite-cultivated fungus Termitomyces towards a domesticated lifestyle.</title>
        <authorList>
            <person name="Auxier B."/>
            <person name="Grum-Grzhimaylo A."/>
            <person name="Cardenas M.E."/>
            <person name="Lodge J.D."/>
            <person name="Laessoe T."/>
            <person name="Pedersen O."/>
            <person name="Smith M.E."/>
            <person name="Kuyper T.W."/>
            <person name="Franco-Molano E.A."/>
            <person name="Baroni T.J."/>
            <person name="Aanen D.K."/>
        </authorList>
    </citation>
    <scope>NUCLEOTIDE SEQUENCE</scope>
    <source>
        <strain evidence="1">AP01</strain>
        <tissue evidence="1">Mycelium</tissue>
    </source>
</reference>
<comment type="caution">
    <text evidence="1">The sequence shown here is derived from an EMBL/GenBank/DDBJ whole genome shotgun (WGS) entry which is preliminary data.</text>
</comment>
<gene>
    <name evidence="1" type="ORF">DXG03_004224</name>
</gene>